<proteinExistence type="predicted"/>
<comment type="caution">
    <text evidence="2">The sequence shown here is derived from an EMBL/GenBank/DDBJ whole genome shotgun (WGS) entry which is preliminary data.</text>
</comment>
<feature type="chain" id="PRO_5040209900" evidence="1">
    <location>
        <begin position="17"/>
        <end position="120"/>
    </location>
</feature>
<gene>
    <name evidence="2" type="ORF">CAMP_LOCUS5238</name>
</gene>
<dbReference type="Proteomes" id="UP001152747">
    <property type="component" value="Unassembled WGS sequence"/>
</dbReference>
<dbReference type="EMBL" id="CANHGI010000002">
    <property type="protein sequence ID" value="CAI5442601.1"/>
    <property type="molecule type" value="Genomic_DNA"/>
</dbReference>
<keyword evidence="1" id="KW-0732">Signal</keyword>
<feature type="signal peptide" evidence="1">
    <location>
        <begin position="1"/>
        <end position="16"/>
    </location>
</feature>
<reference evidence="2" key="1">
    <citation type="submission" date="2022-11" db="EMBL/GenBank/DDBJ databases">
        <authorList>
            <person name="Kikuchi T."/>
        </authorList>
    </citation>
    <scope>NUCLEOTIDE SEQUENCE</scope>
    <source>
        <strain evidence="2">PS1010</strain>
    </source>
</reference>
<evidence type="ECO:0000313" key="2">
    <source>
        <dbReference type="EMBL" id="CAI5442601.1"/>
    </source>
</evidence>
<accession>A0A9P1N015</accession>
<organism evidence="2 3">
    <name type="scientific">Caenorhabditis angaria</name>
    <dbReference type="NCBI Taxonomy" id="860376"/>
    <lineage>
        <taxon>Eukaryota</taxon>
        <taxon>Metazoa</taxon>
        <taxon>Ecdysozoa</taxon>
        <taxon>Nematoda</taxon>
        <taxon>Chromadorea</taxon>
        <taxon>Rhabditida</taxon>
        <taxon>Rhabditina</taxon>
        <taxon>Rhabditomorpha</taxon>
        <taxon>Rhabditoidea</taxon>
        <taxon>Rhabditidae</taxon>
        <taxon>Peloderinae</taxon>
        <taxon>Caenorhabditis</taxon>
    </lineage>
</organism>
<evidence type="ECO:0000313" key="3">
    <source>
        <dbReference type="Proteomes" id="UP001152747"/>
    </source>
</evidence>
<keyword evidence="3" id="KW-1185">Reference proteome</keyword>
<protein>
    <submittedName>
        <fullName evidence="2">Uncharacterized protein</fullName>
    </submittedName>
</protein>
<evidence type="ECO:0000256" key="1">
    <source>
        <dbReference type="SAM" id="SignalP"/>
    </source>
</evidence>
<dbReference type="AlphaFoldDB" id="A0A9P1N015"/>
<sequence>MQYLFLISLLFSPISSVFRSGCFYIVQHDSIPSKKLGLFKKCLNEQIRRKSIDVALNGCFNFNTSLSEIESRAIKCAIFSLKDTHFEKSILWETYEKCRTFARKTIMSHFSEELIKKHVK</sequence>
<name>A0A9P1N015_9PELO</name>